<gene>
    <name evidence="1" type="ORF">FRX31_003190</name>
</gene>
<organism evidence="1 2">
    <name type="scientific">Thalictrum thalictroides</name>
    <name type="common">Rue-anemone</name>
    <name type="synonym">Anemone thalictroides</name>
    <dbReference type="NCBI Taxonomy" id="46969"/>
    <lineage>
        <taxon>Eukaryota</taxon>
        <taxon>Viridiplantae</taxon>
        <taxon>Streptophyta</taxon>
        <taxon>Embryophyta</taxon>
        <taxon>Tracheophyta</taxon>
        <taxon>Spermatophyta</taxon>
        <taxon>Magnoliopsida</taxon>
        <taxon>Ranunculales</taxon>
        <taxon>Ranunculaceae</taxon>
        <taxon>Thalictroideae</taxon>
        <taxon>Thalictrum</taxon>
    </lineage>
</organism>
<accession>A0A7J6XCK5</accession>
<evidence type="ECO:0000313" key="1">
    <source>
        <dbReference type="EMBL" id="KAF5207223.1"/>
    </source>
</evidence>
<dbReference type="EMBL" id="JABWDY010001684">
    <property type="protein sequence ID" value="KAF5207223.1"/>
    <property type="molecule type" value="Genomic_DNA"/>
</dbReference>
<dbReference type="AlphaFoldDB" id="A0A7J6XCK5"/>
<name>A0A7J6XCK5_THATH</name>
<protein>
    <submittedName>
        <fullName evidence="1">Uncharacterized protein</fullName>
    </submittedName>
</protein>
<keyword evidence="2" id="KW-1185">Reference proteome</keyword>
<comment type="caution">
    <text evidence="1">The sequence shown here is derived from an EMBL/GenBank/DDBJ whole genome shotgun (WGS) entry which is preliminary data.</text>
</comment>
<feature type="non-terminal residue" evidence="1">
    <location>
        <position position="1"/>
    </location>
</feature>
<sequence>LIETIRSWKVACTNPLSTTVFFVLCHHYVHQIAIETVLVIWNKIEGILHSILLLHL</sequence>
<dbReference type="Proteomes" id="UP000554482">
    <property type="component" value="Unassembled WGS sequence"/>
</dbReference>
<evidence type="ECO:0000313" key="2">
    <source>
        <dbReference type="Proteomes" id="UP000554482"/>
    </source>
</evidence>
<reference evidence="1 2" key="1">
    <citation type="submission" date="2020-06" db="EMBL/GenBank/DDBJ databases">
        <title>Transcriptomic and genomic resources for Thalictrum thalictroides and T. hernandezii: Facilitating candidate gene discovery in an emerging model plant lineage.</title>
        <authorList>
            <person name="Arias T."/>
            <person name="Riano-Pachon D.M."/>
            <person name="Di Stilio V.S."/>
        </authorList>
    </citation>
    <scope>NUCLEOTIDE SEQUENCE [LARGE SCALE GENOMIC DNA]</scope>
    <source>
        <strain evidence="2">cv. WT478/WT964</strain>
        <tissue evidence="1">Leaves</tissue>
    </source>
</reference>
<proteinExistence type="predicted"/>